<organism evidence="1 2">
    <name type="scientific">Zhouia spongiae</name>
    <dbReference type="NCBI Taxonomy" id="2202721"/>
    <lineage>
        <taxon>Bacteria</taxon>
        <taxon>Pseudomonadati</taxon>
        <taxon>Bacteroidota</taxon>
        <taxon>Flavobacteriia</taxon>
        <taxon>Flavobacteriales</taxon>
        <taxon>Flavobacteriaceae</taxon>
        <taxon>Zhouia</taxon>
    </lineage>
</organism>
<dbReference type="EMBL" id="CP094326">
    <property type="protein sequence ID" value="UNY97301.1"/>
    <property type="molecule type" value="Genomic_DNA"/>
</dbReference>
<reference evidence="1 2" key="1">
    <citation type="journal article" date="2018" name="Int. J. Syst. Evol. Microbiol.">
        <title>Zhouia spongiae sp. nov., isolated from a marine sponge.</title>
        <authorList>
            <person name="Zhuang L."/>
            <person name="Lin B."/>
            <person name="Qin F."/>
            <person name="Luo L."/>
        </authorList>
    </citation>
    <scope>NUCLEOTIDE SEQUENCE [LARGE SCALE GENOMIC DNA]</scope>
    <source>
        <strain evidence="1 2">HN-Y44</strain>
    </source>
</reference>
<dbReference type="PROSITE" id="PS51257">
    <property type="entry name" value="PROKAR_LIPOPROTEIN"/>
    <property type="match status" value="1"/>
</dbReference>
<accession>A0ABY3YI23</accession>
<gene>
    <name evidence="1" type="ORF">MQE36_09340</name>
</gene>
<name>A0ABY3YI23_9FLAO</name>
<keyword evidence="2" id="KW-1185">Reference proteome</keyword>
<sequence>MKRIIYACLIVITGVLSCRPPEVGYLSDDIHALEDTIFVNRGVFVTSAPPAIEGSTYPMHWEITGVTDAQGNSTNALFDEHEILIWKEGFNPDTDTTLALVEEKLELSNEPSILINDVSGEFAFTQATRKVTDNDIFHLNVKASNMRGERQLDDFVVVKLGPFQPVEFPTEMRSRLQLGKVSGGYDIGYTSVIMNGDDDNAPSVLDGTHPYITVTKISDEPSLGVKVKMIIADSYDNPLDPGKVVFYPSGATYLQNYHDNSIETTTDSGATYFELPAPPFPQFSRTYSGTSGYLMYYLTTGDAFTVDKEAFEADNGVEEDFWLPYTDPGTGEVLNRAYIRWGIKINDSGTWEIKMKIPYTKLKE</sequence>
<evidence type="ECO:0000313" key="2">
    <source>
        <dbReference type="Proteomes" id="UP000829476"/>
    </source>
</evidence>
<evidence type="ECO:0000313" key="1">
    <source>
        <dbReference type="EMBL" id="UNY97301.1"/>
    </source>
</evidence>
<proteinExistence type="predicted"/>
<protein>
    <submittedName>
        <fullName evidence="1">DUF5007 domain-containing protein</fullName>
    </submittedName>
</protein>
<dbReference type="RefSeq" id="WP_242935715.1">
    <property type="nucleotide sequence ID" value="NZ_CP094326.1"/>
</dbReference>
<dbReference type="Proteomes" id="UP000829476">
    <property type="component" value="Chromosome"/>
</dbReference>